<gene>
    <name evidence="2" type="ORF">V6W80_19405</name>
</gene>
<keyword evidence="3" id="KW-1185">Reference proteome</keyword>
<organism evidence="2 3">
    <name type="scientific">Pseudomonas benzopyrenica</name>
    <dbReference type="NCBI Taxonomy" id="2993566"/>
    <lineage>
        <taxon>Bacteria</taxon>
        <taxon>Pseudomonadati</taxon>
        <taxon>Pseudomonadota</taxon>
        <taxon>Gammaproteobacteria</taxon>
        <taxon>Pseudomonadales</taxon>
        <taxon>Pseudomonadaceae</taxon>
        <taxon>Pseudomonas</taxon>
    </lineage>
</organism>
<dbReference type="RefSeq" id="WP_338545131.1">
    <property type="nucleotide sequence ID" value="NZ_CP145723.1"/>
</dbReference>
<accession>A0ABZ2FNT6</accession>
<sequence>MKIWACAKKNGQFLNHDDGRFKLFFIWQVLKIKREDPDLYDSLVFFSTHSKALKRRQLIPVKGGWFRYKEIGPRGECANSQDGQSLSHAFVIAALSQLKTINFIIGDQKISFTFTRLEAEEVELRFGNGRYYIPDLYGEFTDDNLYFKKWGGKVVIEVWVTHQCEPRKIKDFENHGVPIIEVRVTSGLQVEKYIKPDDLEASLECSFARVKEIVSEKVYAKIISDPVSLAYHHDAMVAEKFRLHEMQRAKDAEMANLKMSMSATVASLRDEVTNKQLALNSKISECQGVVRKLENAEKTIQEKINEARVLREELNVEKSKGVWERLCLSLRKR</sequence>
<dbReference type="EMBL" id="CP145723">
    <property type="protein sequence ID" value="WWM65864.1"/>
    <property type="molecule type" value="Genomic_DNA"/>
</dbReference>
<keyword evidence="1" id="KW-0175">Coiled coil</keyword>
<evidence type="ECO:0000256" key="1">
    <source>
        <dbReference type="SAM" id="Coils"/>
    </source>
</evidence>
<proteinExistence type="predicted"/>
<reference evidence="2 3" key="1">
    <citation type="submission" date="2024-02" db="EMBL/GenBank/DDBJ databases">
        <title>The whole genome sequence of Pseudomonas benzopyrenica MLY92.</title>
        <authorList>
            <person name="Liu Y."/>
        </authorList>
    </citation>
    <scope>NUCLEOTIDE SEQUENCE [LARGE SCALE GENOMIC DNA]</scope>
    <source>
        <strain evidence="2 3">MLY92</strain>
    </source>
</reference>
<dbReference type="Proteomes" id="UP001372714">
    <property type="component" value="Chromosome"/>
</dbReference>
<protein>
    <submittedName>
        <fullName evidence="2">Uncharacterized protein</fullName>
    </submittedName>
</protein>
<evidence type="ECO:0000313" key="3">
    <source>
        <dbReference type="Proteomes" id="UP001372714"/>
    </source>
</evidence>
<name>A0ABZ2FNT6_9PSED</name>
<feature type="coiled-coil region" evidence="1">
    <location>
        <begin position="286"/>
        <end position="320"/>
    </location>
</feature>
<evidence type="ECO:0000313" key="2">
    <source>
        <dbReference type="EMBL" id="WWM65864.1"/>
    </source>
</evidence>